<feature type="chain" id="PRO_5043650648" evidence="1">
    <location>
        <begin position="25"/>
        <end position="63"/>
    </location>
</feature>
<dbReference type="EMBL" id="CALNXJ010000015">
    <property type="protein sequence ID" value="CAH3116839.1"/>
    <property type="molecule type" value="Genomic_DNA"/>
</dbReference>
<dbReference type="Proteomes" id="UP001159428">
    <property type="component" value="Unassembled WGS sequence"/>
</dbReference>
<comment type="caution">
    <text evidence="2">The sequence shown here is derived from an EMBL/GenBank/DDBJ whole genome shotgun (WGS) entry which is preliminary data.</text>
</comment>
<keyword evidence="3" id="KW-1185">Reference proteome</keyword>
<proteinExistence type="predicted"/>
<evidence type="ECO:0000313" key="3">
    <source>
        <dbReference type="Proteomes" id="UP001159428"/>
    </source>
</evidence>
<sequence>MLMQYLRGFKLLYRVSLLFQLVATNQMEQAAINPDSIQRLISMARLETPRMRSRTMEGLQIFT</sequence>
<gene>
    <name evidence="2" type="ORF">PMEA_00006657</name>
</gene>
<keyword evidence="1" id="KW-0732">Signal</keyword>
<evidence type="ECO:0000313" key="2">
    <source>
        <dbReference type="EMBL" id="CAH3116839.1"/>
    </source>
</evidence>
<feature type="signal peptide" evidence="1">
    <location>
        <begin position="1"/>
        <end position="24"/>
    </location>
</feature>
<dbReference type="AlphaFoldDB" id="A0AAU9WKR8"/>
<reference evidence="2 3" key="1">
    <citation type="submission" date="2022-05" db="EMBL/GenBank/DDBJ databases">
        <authorList>
            <consortium name="Genoscope - CEA"/>
            <person name="William W."/>
        </authorList>
    </citation>
    <scope>NUCLEOTIDE SEQUENCE [LARGE SCALE GENOMIC DNA]</scope>
</reference>
<protein>
    <submittedName>
        <fullName evidence="2">Uncharacterized protein</fullName>
    </submittedName>
</protein>
<evidence type="ECO:0000256" key="1">
    <source>
        <dbReference type="SAM" id="SignalP"/>
    </source>
</evidence>
<accession>A0AAU9WKR8</accession>
<organism evidence="2 3">
    <name type="scientific">Pocillopora meandrina</name>
    <dbReference type="NCBI Taxonomy" id="46732"/>
    <lineage>
        <taxon>Eukaryota</taxon>
        <taxon>Metazoa</taxon>
        <taxon>Cnidaria</taxon>
        <taxon>Anthozoa</taxon>
        <taxon>Hexacorallia</taxon>
        <taxon>Scleractinia</taxon>
        <taxon>Astrocoeniina</taxon>
        <taxon>Pocilloporidae</taxon>
        <taxon>Pocillopora</taxon>
    </lineage>
</organism>
<name>A0AAU9WKR8_9CNID</name>